<name>A0A1F7SHM9_9BACT</name>
<dbReference type="AlphaFoldDB" id="A0A1F7SHM9"/>
<dbReference type="STRING" id="1817883.A3G31_03715"/>
<reference evidence="1 2" key="1">
    <citation type="journal article" date="2016" name="Nat. Commun.">
        <title>Thousands of microbial genomes shed light on interconnected biogeochemical processes in an aquifer system.</title>
        <authorList>
            <person name="Anantharaman K."/>
            <person name="Brown C.T."/>
            <person name="Hug L.A."/>
            <person name="Sharon I."/>
            <person name="Castelle C.J."/>
            <person name="Probst A.J."/>
            <person name="Thomas B.C."/>
            <person name="Singh A."/>
            <person name="Wilkins M.J."/>
            <person name="Karaoz U."/>
            <person name="Brodie E.L."/>
            <person name="Williams K.H."/>
            <person name="Hubbard S.S."/>
            <person name="Banfield J.F."/>
        </authorList>
    </citation>
    <scope>NUCLEOTIDE SEQUENCE [LARGE SCALE GENOMIC DNA]</scope>
</reference>
<accession>A0A1F7SHM9</accession>
<sequence>MLPVNRVFSNAVIFIVRKSFVPVQEYRFPVKKNPVIYQEQQIGQGFYKRGAEGGLFSTSLDRCGSLEFRWHLSACNAQADKSE</sequence>
<evidence type="ECO:0000313" key="2">
    <source>
        <dbReference type="Proteomes" id="UP000178082"/>
    </source>
</evidence>
<comment type="caution">
    <text evidence="1">The sequence shown here is derived from an EMBL/GenBank/DDBJ whole genome shotgun (WGS) entry which is preliminary data.</text>
</comment>
<protein>
    <submittedName>
        <fullName evidence="1">Uncharacterized protein</fullName>
    </submittedName>
</protein>
<dbReference type="EMBL" id="MGDI01000030">
    <property type="protein sequence ID" value="OGL52738.1"/>
    <property type="molecule type" value="Genomic_DNA"/>
</dbReference>
<dbReference type="Proteomes" id="UP000178082">
    <property type="component" value="Unassembled WGS sequence"/>
</dbReference>
<proteinExistence type="predicted"/>
<gene>
    <name evidence="1" type="ORF">A3G31_03715</name>
</gene>
<evidence type="ECO:0000313" key="1">
    <source>
        <dbReference type="EMBL" id="OGL52738.1"/>
    </source>
</evidence>
<organism evidence="1 2">
    <name type="scientific">Candidatus Schekmanbacteria bacterium RIFCSPLOWO2_12_FULL_38_15</name>
    <dbReference type="NCBI Taxonomy" id="1817883"/>
    <lineage>
        <taxon>Bacteria</taxon>
        <taxon>Candidatus Schekmaniibacteriota</taxon>
    </lineage>
</organism>